<comment type="caution">
    <text evidence="1">The sequence shown here is derived from an EMBL/GenBank/DDBJ whole genome shotgun (WGS) entry which is preliminary data.</text>
</comment>
<evidence type="ECO:0000313" key="2">
    <source>
        <dbReference type="Proteomes" id="UP000824469"/>
    </source>
</evidence>
<proteinExistence type="predicted"/>
<gene>
    <name evidence="1" type="ORF">KI387_038322</name>
</gene>
<reference evidence="1 2" key="1">
    <citation type="journal article" date="2021" name="Nat. Plants">
        <title>The Taxus genome provides insights into paclitaxel biosynthesis.</title>
        <authorList>
            <person name="Xiong X."/>
            <person name="Gou J."/>
            <person name="Liao Q."/>
            <person name="Li Y."/>
            <person name="Zhou Q."/>
            <person name="Bi G."/>
            <person name="Li C."/>
            <person name="Du R."/>
            <person name="Wang X."/>
            <person name="Sun T."/>
            <person name="Guo L."/>
            <person name="Liang H."/>
            <person name="Lu P."/>
            <person name="Wu Y."/>
            <person name="Zhang Z."/>
            <person name="Ro D.K."/>
            <person name="Shang Y."/>
            <person name="Huang S."/>
            <person name="Yan J."/>
        </authorList>
    </citation>
    <scope>NUCLEOTIDE SEQUENCE [LARGE SCALE GENOMIC DNA]</scope>
    <source>
        <strain evidence="1">Ta-2019</strain>
    </source>
</reference>
<feature type="non-terminal residue" evidence="1">
    <location>
        <position position="64"/>
    </location>
</feature>
<dbReference type="EMBL" id="JAHRHJ020000011">
    <property type="protein sequence ID" value="KAH9294734.1"/>
    <property type="molecule type" value="Genomic_DNA"/>
</dbReference>
<sequence>MVSYFKDLFLQALELDENIKDKALALFQRVILGQDNRDLSTIPEEEEICFAMFDMEADKAPGPD</sequence>
<evidence type="ECO:0000313" key="1">
    <source>
        <dbReference type="EMBL" id="KAH9294734.1"/>
    </source>
</evidence>
<dbReference type="Proteomes" id="UP000824469">
    <property type="component" value="Unassembled WGS sequence"/>
</dbReference>
<organism evidence="1 2">
    <name type="scientific">Taxus chinensis</name>
    <name type="common">Chinese yew</name>
    <name type="synonym">Taxus wallichiana var. chinensis</name>
    <dbReference type="NCBI Taxonomy" id="29808"/>
    <lineage>
        <taxon>Eukaryota</taxon>
        <taxon>Viridiplantae</taxon>
        <taxon>Streptophyta</taxon>
        <taxon>Embryophyta</taxon>
        <taxon>Tracheophyta</taxon>
        <taxon>Spermatophyta</taxon>
        <taxon>Pinopsida</taxon>
        <taxon>Pinidae</taxon>
        <taxon>Conifers II</taxon>
        <taxon>Cupressales</taxon>
        <taxon>Taxaceae</taxon>
        <taxon>Taxus</taxon>
    </lineage>
</organism>
<protein>
    <submittedName>
        <fullName evidence="1">Uncharacterized protein</fullName>
    </submittedName>
</protein>
<keyword evidence="2" id="KW-1185">Reference proteome</keyword>
<accession>A0AA38CCS7</accession>
<name>A0AA38CCS7_TAXCH</name>
<dbReference type="AlphaFoldDB" id="A0AA38CCS7"/>